<name>A0A511CV30_9PSEU</name>
<keyword evidence="3" id="KW-1185">Reference proteome</keyword>
<sequence>MAAMSTLLTAVGHVAAGGAIPDLTLLVVLFPLLASLMSGLADACRSTLGLLLVLGGGQLFMHEVMHVLAHPHAADPATFTWPGMLAMHAGATLVTGAMVREADRALLALFAALLRRLPRRLVPPPVNRPLPTLAVPAPAAIGRCARAALGPLVLRGPPPMWA</sequence>
<accession>A0A511CV30</accession>
<proteinExistence type="predicted"/>
<feature type="transmembrane region" description="Helical" evidence="1">
    <location>
        <begin position="26"/>
        <end position="43"/>
    </location>
</feature>
<dbReference type="EMBL" id="BJVI01000002">
    <property type="protein sequence ID" value="GEL16435.1"/>
    <property type="molecule type" value="Genomic_DNA"/>
</dbReference>
<keyword evidence="1" id="KW-1133">Transmembrane helix</keyword>
<protein>
    <submittedName>
        <fullName evidence="2">Uncharacterized protein</fullName>
    </submittedName>
</protein>
<gene>
    <name evidence="2" type="ORF">PA7_02720</name>
</gene>
<evidence type="ECO:0000313" key="2">
    <source>
        <dbReference type="EMBL" id="GEL16435.1"/>
    </source>
</evidence>
<feature type="transmembrane region" description="Helical" evidence="1">
    <location>
        <begin position="50"/>
        <end position="69"/>
    </location>
</feature>
<keyword evidence="1" id="KW-0472">Membrane</keyword>
<evidence type="ECO:0000313" key="3">
    <source>
        <dbReference type="Proteomes" id="UP000321328"/>
    </source>
</evidence>
<dbReference type="Proteomes" id="UP000321328">
    <property type="component" value="Unassembled WGS sequence"/>
</dbReference>
<dbReference type="AlphaFoldDB" id="A0A511CV30"/>
<comment type="caution">
    <text evidence="2">The sequence shown here is derived from an EMBL/GenBank/DDBJ whole genome shotgun (WGS) entry which is preliminary data.</text>
</comment>
<reference evidence="2 3" key="1">
    <citation type="submission" date="2019-07" db="EMBL/GenBank/DDBJ databases">
        <title>Whole genome shotgun sequence of Pseudonocardia asaccharolytica NBRC 16224.</title>
        <authorList>
            <person name="Hosoyama A."/>
            <person name="Uohara A."/>
            <person name="Ohji S."/>
            <person name="Ichikawa N."/>
        </authorList>
    </citation>
    <scope>NUCLEOTIDE SEQUENCE [LARGE SCALE GENOMIC DNA]</scope>
    <source>
        <strain evidence="2 3">NBRC 16224</strain>
    </source>
</reference>
<feature type="transmembrane region" description="Helical" evidence="1">
    <location>
        <begin position="81"/>
        <end position="99"/>
    </location>
</feature>
<dbReference type="STRING" id="1123024.GCA_000423625_00525"/>
<organism evidence="2 3">
    <name type="scientific">Pseudonocardia asaccharolytica DSM 44247 = NBRC 16224</name>
    <dbReference type="NCBI Taxonomy" id="1123024"/>
    <lineage>
        <taxon>Bacteria</taxon>
        <taxon>Bacillati</taxon>
        <taxon>Actinomycetota</taxon>
        <taxon>Actinomycetes</taxon>
        <taxon>Pseudonocardiales</taxon>
        <taxon>Pseudonocardiaceae</taxon>
        <taxon>Pseudonocardia</taxon>
    </lineage>
</organism>
<keyword evidence="1" id="KW-0812">Transmembrane</keyword>
<evidence type="ECO:0000256" key="1">
    <source>
        <dbReference type="SAM" id="Phobius"/>
    </source>
</evidence>